<gene>
    <name evidence="2" type="ORF">Tci_624863</name>
</gene>
<dbReference type="EMBL" id="BKCJ010439945">
    <property type="protein sequence ID" value="GFA52891.1"/>
    <property type="molecule type" value="Genomic_DNA"/>
</dbReference>
<dbReference type="PANTHER" id="PTHR31635:SF196">
    <property type="entry name" value="REVERSE TRANSCRIPTASE DOMAIN-CONTAINING PROTEIN-RELATED"/>
    <property type="match status" value="1"/>
</dbReference>
<dbReference type="CDD" id="cd01650">
    <property type="entry name" value="RT_nLTR_like"/>
    <property type="match status" value="1"/>
</dbReference>
<keyword evidence="2" id="KW-0808">Transferase</keyword>
<feature type="domain" description="Reverse transcriptase" evidence="1">
    <location>
        <begin position="57"/>
        <end position="213"/>
    </location>
</feature>
<proteinExistence type="predicted"/>
<evidence type="ECO:0000259" key="1">
    <source>
        <dbReference type="Pfam" id="PF00078"/>
    </source>
</evidence>
<protein>
    <submittedName>
        <fullName evidence="2">Cysteine-rich receptor-like protein kinase</fullName>
    </submittedName>
</protein>
<sequence length="254" mass="28578">MDELKEAAWSCQMALISYFLNSIGTSLKFYFFNYIKHFENTGSLVNGCNASFIVMVPNKDDPLKIGDYRPISLIGCTYKVLSKILAPRLSHVIHNLIRQNQTAFISGRQILGGIIVANEIVHYAKKERINVLLLKVDFEKAFDSINWIFLLDVMKQMGFGAKWCLWIYACLSSASVSVLVNGSPTNEFKMECGVRQGDPLSPFLFLIVSEALQVMVIDACNKGIFSGVSLADNGANITLLQCKRHFVFWRMVKI</sequence>
<evidence type="ECO:0000313" key="2">
    <source>
        <dbReference type="EMBL" id="GFA52891.1"/>
    </source>
</evidence>
<dbReference type="AlphaFoldDB" id="A0A699JRB9"/>
<dbReference type="InterPro" id="IPR043502">
    <property type="entry name" value="DNA/RNA_pol_sf"/>
</dbReference>
<dbReference type="InterPro" id="IPR000477">
    <property type="entry name" value="RT_dom"/>
</dbReference>
<comment type="caution">
    <text evidence="2">The sequence shown here is derived from an EMBL/GenBank/DDBJ whole genome shotgun (WGS) entry which is preliminary data.</text>
</comment>
<keyword evidence="2" id="KW-0675">Receptor</keyword>
<accession>A0A699JRB9</accession>
<dbReference type="Pfam" id="PF00078">
    <property type="entry name" value="RVT_1"/>
    <property type="match status" value="1"/>
</dbReference>
<keyword evidence="2" id="KW-0418">Kinase</keyword>
<dbReference type="GO" id="GO:0016301">
    <property type="term" value="F:kinase activity"/>
    <property type="evidence" value="ECO:0007669"/>
    <property type="project" value="UniProtKB-KW"/>
</dbReference>
<dbReference type="SUPFAM" id="SSF56672">
    <property type="entry name" value="DNA/RNA polymerases"/>
    <property type="match status" value="1"/>
</dbReference>
<reference evidence="2" key="1">
    <citation type="journal article" date="2019" name="Sci. Rep.">
        <title>Draft genome of Tanacetum cinerariifolium, the natural source of mosquito coil.</title>
        <authorList>
            <person name="Yamashiro T."/>
            <person name="Shiraishi A."/>
            <person name="Satake H."/>
            <person name="Nakayama K."/>
        </authorList>
    </citation>
    <scope>NUCLEOTIDE SEQUENCE</scope>
</reference>
<organism evidence="2">
    <name type="scientific">Tanacetum cinerariifolium</name>
    <name type="common">Dalmatian daisy</name>
    <name type="synonym">Chrysanthemum cinerariifolium</name>
    <dbReference type="NCBI Taxonomy" id="118510"/>
    <lineage>
        <taxon>Eukaryota</taxon>
        <taxon>Viridiplantae</taxon>
        <taxon>Streptophyta</taxon>
        <taxon>Embryophyta</taxon>
        <taxon>Tracheophyta</taxon>
        <taxon>Spermatophyta</taxon>
        <taxon>Magnoliopsida</taxon>
        <taxon>eudicotyledons</taxon>
        <taxon>Gunneridae</taxon>
        <taxon>Pentapetalae</taxon>
        <taxon>asterids</taxon>
        <taxon>campanulids</taxon>
        <taxon>Asterales</taxon>
        <taxon>Asteraceae</taxon>
        <taxon>Asteroideae</taxon>
        <taxon>Anthemideae</taxon>
        <taxon>Anthemidinae</taxon>
        <taxon>Tanacetum</taxon>
    </lineage>
</organism>
<name>A0A699JRB9_TANCI</name>
<dbReference type="PANTHER" id="PTHR31635">
    <property type="entry name" value="REVERSE TRANSCRIPTASE DOMAIN-CONTAINING PROTEIN-RELATED"/>
    <property type="match status" value="1"/>
</dbReference>